<evidence type="ECO:0000256" key="1">
    <source>
        <dbReference type="SAM" id="MobiDB-lite"/>
    </source>
</evidence>
<evidence type="ECO:0000313" key="3">
    <source>
        <dbReference type="Proteomes" id="UP000037696"/>
    </source>
</evidence>
<reference evidence="2 3" key="1">
    <citation type="submission" date="2015-08" db="EMBL/GenBank/DDBJ databases">
        <title>Genome sequencing of Penicillium nordicum.</title>
        <authorList>
            <person name="Nguyen H.D."/>
            <person name="Seifert K.A."/>
        </authorList>
    </citation>
    <scope>NUCLEOTIDE SEQUENCE [LARGE SCALE GENOMIC DNA]</scope>
    <source>
        <strain evidence="2 3">DAOMC 185683</strain>
    </source>
</reference>
<accession>A0A0M8P9J8</accession>
<sequence length="91" mass="10317">MCLSHREEQSDDKTKPGIKRPSCQNAVGVSFHKLEKEIGNRDEKRNERVRKKNEIRGAECLGGQNWVDSVEQAVSDQQICVEAFVQFSPSV</sequence>
<protein>
    <submittedName>
        <fullName evidence="2">Uncharacterized protein</fullName>
    </submittedName>
</protein>
<dbReference type="EMBL" id="LHQQ01000068">
    <property type="protein sequence ID" value="KOS44084.1"/>
    <property type="molecule type" value="Genomic_DNA"/>
</dbReference>
<evidence type="ECO:0000313" key="2">
    <source>
        <dbReference type="EMBL" id="KOS44084.1"/>
    </source>
</evidence>
<proteinExistence type="predicted"/>
<dbReference type="Proteomes" id="UP000037696">
    <property type="component" value="Unassembled WGS sequence"/>
</dbReference>
<comment type="caution">
    <text evidence="2">The sequence shown here is derived from an EMBL/GenBank/DDBJ whole genome shotgun (WGS) entry which is preliminary data.</text>
</comment>
<keyword evidence="3" id="KW-1185">Reference proteome</keyword>
<dbReference type="AlphaFoldDB" id="A0A0M8P9J8"/>
<feature type="region of interest" description="Disordered" evidence="1">
    <location>
        <begin position="1"/>
        <end position="23"/>
    </location>
</feature>
<organism evidence="2 3">
    <name type="scientific">Penicillium nordicum</name>
    <dbReference type="NCBI Taxonomy" id="229535"/>
    <lineage>
        <taxon>Eukaryota</taxon>
        <taxon>Fungi</taxon>
        <taxon>Dikarya</taxon>
        <taxon>Ascomycota</taxon>
        <taxon>Pezizomycotina</taxon>
        <taxon>Eurotiomycetes</taxon>
        <taxon>Eurotiomycetidae</taxon>
        <taxon>Eurotiales</taxon>
        <taxon>Aspergillaceae</taxon>
        <taxon>Penicillium</taxon>
    </lineage>
</organism>
<feature type="compositionally biased region" description="Basic and acidic residues" evidence="1">
    <location>
        <begin position="1"/>
        <end position="15"/>
    </location>
</feature>
<gene>
    <name evidence="2" type="ORF">ACN38_g5028</name>
</gene>
<name>A0A0M8P9J8_9EURO</name>